<accession>A0A8H4VK38</accession>
<dbReference type="Pfam" id="PF06330">
    <property type="entry name" value="TRI5"/>
    <property type="match status" value="1"/>
</dbReference>
<dbReference type="InterPro" id="IPR024652">
    <property type="entry name" value="Trichodiene_synth"/>
</dbReference>
<reference evidence="3 4" key="1">
    <citation type="submission" date="2019-12" db="EMBL/GenBank/DDBJ databases">
        <authorList>
            <person name="Floudas D."/>
            <person name="Bentzer J."/>
            <person name="Ahren D."/>
            <person name="Johansson T."/>
            <person name="Persson P."/>
            <person name="Tunlid A."/>
        </authorList>
    </citation>
    <scope>NUCLEOTIDE SEQUENCE [LARGE SCALE GENOMIC DNA]</scope>
    <source>
        <strain evidence="3 4">CBS 102.39</strain>
    </source>
</reference>
<comment type="caution">
    <text evidence="3">The sequence shown here is derived from an EMBL/GenBank/DDBJ whole genome shotgun (WGS) entry which is preliminary data.</text>
</comment>
<proteinExistence type="inferred from homology"/>
<dbReference type="AlphaFoldDB" id="A0A8H4VK38"/>
<name>A0A8H4VK38_9AGAR</name>
<keyword evidence="2" id="KW-0456">Lyase</keyword>
<evidence type="ECO:0000256" key="2">
    <source>
        <dbReference type="ARBA" id="ARBA00023239"/>
    </source>
</evidence>
<dbReference type="Proteomes" id="UP000521872">
    <property type="component" value="Unassembled WGS sequence"/>
</dbReference>
<organism evidence="3 4">
    <name type="scientific">Agrocybe pediades</name>
    <dbReference type="NCBI Taxonomy" id="84607"/>
    <lineage>
        <taxon>Eukaryota</taxon>
        <taxon>Fungi</taxon>
        <taxon>Dikarya</taxon>
        <taxon>Basidiomycota</taxon>
        <taxon>Agaricomycotina</taxon>
        <taxon>Agaricomycetes</taxon>
        <taxon>Agaricomycetidae</taxon>
        <taxon>Agaricales</taxon>
        <taxon>Agaricineae</taxon>
        <taxon>Strophariaceae</taxon>
        <taxon>Agrocybe</taxon>
    </lineage>
</organism>
<comment type="similarity">
    <text evidence="1">Belongs to the trichodiene synthase family.</text>
</comment>
<evidence type="ECO:0000313" key="4">
    <source>
        <dbReference type="Proteomes" id="UP000521872"/>
    </source>
</evidence>
<dbReference type="SUPFAM" id="SSF48576">
    <property type="entry name" value="Terpenoid synthases"/>
    <property type="match status" value="1"/>
</dbReference>
<sequence length="325" mass="37438">MAAFTISSAFQAVHYLFKSLAPSSDSKTEAFPAYFNTTIDKFLQDLGHWPESLVPEDNETLEALRKEFKEYDDGPWFDKMCRESANLAELPYPFHSAESKLMIARFTWFLLYVDDLGQRLPKSLEGFQQAIVTKGASPEGTYLQAFRDHLADWYKLWEPLPANSINIAGMEFINGWLLEKTPSIHDMKLIEPGITWPNFLRTKTGSGSSYAFMIFPKELNINMSHYIQVMDDMILFVNYGNDIFSLYKEELNGDTDNFIHNRAFYTKKSIPETLKEVCDETVEACNRVTRGVAGTPAEAAWKRFLNGYLAFHLKIQRYRLEEIGY</sequence>
<dbReference type="InterPro" id="IPR008949">
    <property type="entry name" value="Isoprenoid_synthase_dom_sf"/>
</dbReference>
<dbReference type="Gene3D" id="1.10.600.10">
    <property type="entry name" value="Farnesyl Diphosphate Synthase"/>
    <property type="match status" value="1"/>
</dbReference>
<dbReference type="SFLD" id="SFLDS00005">
    <property type="entry name" value="Isoprenoid_Synthase_Type_I"/>
    <property type="match status" value="1"/>
</dbReference>
<protein>
    <submittedName>
        <fullName evidence="3">Uncharacterized protein</fullName>
    </submittedName>
</protein>
<keyword evidence="4" id="KW-1185">Reference proteome</keyword>
<dbReference type="EMBL" id="JAACJL010000058">
    <property type="protein sequence ID" value="KAF4610845.1"/>
    <property type="molecule type" value="Genomic_DNA"/>
</dbReference>
<gene>
    <name evidence="3" type="ORF">D9613_006484</name>
</gene>
<dbReference type="GO" id="GO:0016838">
    <property type="term" value="F:carbon-oxygen lyase activity, acting on phosphates"/>
    <property type="evidence" value="ECO:0007669"/>
    <property type="project" value="InterPro"/>
</dbReference>
<evidence type="ECO:0000256" key="1">
    <source>
        <dbReference type="ARBA" id="ARBA00007946"/>
    </source>
</evidence>
<evidence type="ECO:0000313" key="3">
    <source>
        <dbReference type="EMBL" id="KAF4610845.1"/>
    </source>
</evidence>
<dbReference type="SFLD" id="SFLDG01021">
    <property type="entry name" value="Trichodiene_Synthase_Like"/>
    <property type="match status" value="1"/>
</dbReference>